<dbReference type="EMBL" id="VUJX02000002">
    <property type="protein sequence ID" value="KAL0941369.1"/>
    <property type="molecule type" value="Genomic_DNA"/>
</dbReference>
<reference evidence="1 2" key="1">
    <citation type="journal article" date="2020" name="Phytopathology">
        <title>Genome Sequence Resources of Colletotrichum truncatum, C. plurivorum, C. musicola, and C. sojae: Four Species Pathogenic to Soybean (Glycine max).</title>
        <authorList>
            <person name="Rogerio F."/>
            <person name="Boufleur T.R."/>
            <person name="Ciampi-Guillardi M."/>
            <person name="Sukno S.A."/>
            <person name="Thon M.R."/>
            <person name="Massola Junior N.S."/>
            <person name="Baroncelli R."/>
        </authorList>
    </citation>
    <scope>NUCLEOTIDE SEQUENCE [LARGE SCALE GENOMIC DNA]</scope>
    <source>
        <strain evidence="1 2">CMES1059</strain>
    </source>
</reference>
<evidence type="ECO:0000313" key="2">
    <source>
        <dbReference type="Proteomes" id="UP000805649"/>
    </source>
</evidence>
<comment type="caution">
    <text evidence="1">The sequence shown here is derived from an EMBL/GenBank/DDBJ whole genome shotgun (WGS) entry which is preliminary data.</text>
</comment>
<proteinExistence type="predicted"/>
<evidence type="ECO:0000313" key="1">
    <source>
        <dbReference type="EMBL" id="KAL0941369.1"/>
    </source>
</evidence>
<sequence length="154" mass="17011">MALREGREVGLVSRQGSSGAECKNTPASAEYDYSYYTFHIDPAVKEGAAATGLTKIGVLQNCDDNGKLANNPAAKTTNWAYVPLDKFGPENPYRVQVDRCKKRYDRHVASYSVWLCNNNNWCGTTDCGENRAICTETNTKSVDLVDDTVWKCAV</sequence>
<keyword evidence="2" id="KW-1185">Reference proteome</keyword>
<name>A0ACC3ZB29_COLTU</name>
<organism evidence="1 2">
    <name type="scientific">Colletotrichum truncatum</name>
    <name type="common">Anthracnose fungus</name>
    <name type="synonym">Colletotrichum capsici</name>
    <dbReference type="NCBI Taxonomy" id="5467"/>
    <lineage>
        <taxon>Eukaryota</taxon>
        <taxon>Fungi</taxon>
        <taxon>Dikarya</taxon>
        <taxon>Ascomycota</taxon>
        <taxon>Pezizomycotina</taxon>
        <taxon>Sordariomycetes</taxon>
        <taxon>Hypocreomycetidae</taxon>
        <taxon>Glomerellales</taxon>
        <taxon>Glomerellaceae</taxon>
        <taxon>Colletotrichum</taxon>
        <taxon>Colletotrichum truncatum species complex</taxon>
    </lineage>
</organism>
<gene>
    <name evidence="1" type="ORF">CTRU02_204132</name>
</gene>
<accession>A0ACC3ZB29</accession>
<protein>
    <submittedName>
        <fullName evidence="1">Uncharacterized protein</fullName>
    </submittedName>
</protein>
<dbReference type="Proteomes" id="UP000805649">
    <property type="component" value="Unassembled WGS sequence"/>
</dbReference>